<evidence type="ECO:0000313" key="4">
    <source>
        <dbReference type="EMBL" id="GMI30323.1"/>
    </source>
</evidence>
<keyword evidence="3" id="KW-0472">Membrane</keyword>
<evidence type="ECO:0000256" key="1">
    <source>
        <dbReference type="SAM" id="Coils"/>
    </source>
</evidence>
<comment type="caution">
    <text evidence="4">The sequence shown here is derived from an EMBL/GenBank/DDBJ whole genome shotgun (WGS) entry which is preliminary data.</text>
</comment>
<organism evidence="4 5">
    <name type="scientific">Tetraparma gracilis</name>
    <dbReference type="NCBI Taxonomy" id="2962635"/>
    <lineage>
        <taxon>Eukaryota</taxon>
        <taxon>Sar</taxon>
        <taxon>Stramenopiles</taxon>
        <taxon>Ochrophyta</taxon>
        <taxon>Bolidophyceae</taxon>
        <taxon>Parmales</taxon>
        <taxon>Triparmaceae</taxon>
        <taxon>Tetraparma</taxon>
    </lineage>
</organism>
<gene>
    <name evidence="4" type="ORF">TeGR_g14635</name>
</gene>
<keyword evidence="1" id="KW-0175">Coiled coil</keyword>
<feature type="transmembrane region" description="Helical" evidence="3">
    <location>
        <begin position="391"/>
        <end position="413"/>
    </location>
</feature>
<evidence type="ECO:0000256" key="3">
    <source>
        <dbReference type="SAM" id="Phobius"/>
    </source>
</evidence>
<keyword evidence="3" id="KW-1133">Transmembrane helix</keyword>
<accession>A0ABQ6MQT9</accession>
<proteinExistence type="predicted"/>
<evidence type="ECO:0000256" key="2">
    <source>
        <dbReference type="SAM" id="MobiDB-lite"/>
    </source>
</evidence>
<feature type="region of interest" description="Disordered" evidence="2">
    <location>
        <begin position="722"/>
        <end position="791"/>
    </location>
</feature>
<protein>
    <submittedName>
        <fullName evidence="4">Uncharacterized protein</fullName>
    </submittedName>
</protein>
<dbReference type="EMBL" id="BRYB01001648">
    <property type="protein sequence ID" value="GMI30323.1"/>
    <property type="molecule type" value="Genomic_DNA"/>
</dbReference>
<sequence length="804" mass="88011">MMQYGGPNLGGIGVLDETYIVTDRTLNNEKIYECPLTSVGISTSNCEVFAEMPQGTAWDPINVLVDPIKRLVYKKYTPAHYSLTASVVIPYAGDWTLEVTQDTYNVQHFLGSPHLITVAAAATDPAECVVTYPKVVTAGSIFTATVSASDSYSNPTDDPADDFKAMLDSSDTPSAMSERTFSEVMTTAGSKALTILLDETEISNSPATFQVLPDVPDASTSTHNVGFTTFNSAADATIELRAAPFDRYNNTVSDATGFAVTINDEPPTPLPPPAYASSYEIPAGSTETLTLSFTYNGEEIANSPVTVEVAPESPFSTETMYIVIVSLIGGVGVVFAFFTTFQKRSSNTSLMTVQKEIKDGIVGIASNAADPATDYLNWYVVVSKCSGAISAIYIAFVGISVVGATASVAVSLYQMKNLTKDTAAIKFENGELEEELTALKASKKSAAGAMSGALAAVLPVFGASEEAAPKTPLEEKEDKLLEKLEEIRRKQTEIFQKKRKKLRVIAGAAQALIEDLPITIFNILYMVHGCGMGFGGGERKAVEEPAAEAAFHETEVEECNDVSNNELTVFIFSTVITVAFATYKLAELSKLKQLTRMMELMEETNERETAEALELLEEVEDLRGGGQGGSRMDKLRRELEDAAAGLEKERREREAALGGVAKEREKREGLLVEMTRERDEAVVAGRRLDEKGREEKRRREAAEREKEEVVIELEREREAREKVERENLGLRNRKQPEEQKVAPSGEPVFEDPDDEIRYLLGIGPDEPIGKAEEEGLSEEEKERRRRETDEEVNRVLREMGVDIG</sequence>
<keyword evidence="3" id="KW-0812">Transmembrane</keyword>
<name>A0ABQ6MQT9_9STRA</name>
<feature type="transmembrane region" description="Helical" evidence="3">
    <location>
        <begin position="320"/>
        <end position="341"/>
    </location>
</feature>
<feature type="coiled-coil region" evidence="1">
    <location>
        <begin position="470"/>
        <end position="501"/>
    </location>
</feature>
<feature type="coiled-coil region" evidence="1">
    <location>
        <begin position="591"/>
        <end position="656"/>
    </location>
</feature>
<feature type="compositionally biased region" description="Basic and acidic residues" evidence="2">
    <location>
        <begin position="767"/>
        <end position="791"/>
    </location>
</feature>
<keyword evidence="5" id="KW-1185">Reference proteome</keyword>
<feature type="compositionally biased region" description="Basic and acidic residues" evidence="2">
    <location>
        <begin position="722"/>
        <end position="740"/>
    </location>
</feature>
<dbReference type="Proteomes" id="UP001165060">
    <property type="component" value="Unassembled WGS sequence"/>
</dbReference>
<evidence type="ECO:0000313" key="5">
    <source>
        <dbReference type="Proteomes" id="UP001165060"/>
    </source>
</evidence>
<reference evidence="4 5" key="1">
    <citation type="journal article" date="2023" name="Commun. Biol.">
        <title>Genome analysis of Parmales, the sister group of diatoms, reveals the evolutionary specialization of diatoms from phago-mixotrophs to photoautotrophs.</title>
        <authorList>
            <person name="Ban H."/>
            <person name="Sato S."/>
            <person name="Yoshikawa S."/>
            <person name="Yamada K."/>
            <person name="Nakamura Y."/>
            <person name="Ichinomiya M."/>
            <person name="Sato N."/>
            <person name="Blanc-Mathieu R."/>
            <person name="Endo H."/>
            <person name="Kuwata A."/>
            <person name="Ogata H."/>
        </authorList>
    </citation>
    <scope>NUCLEOTIDE SEQUENCE [LARGE SCALE GENOMIC DNA]</scope>
</reference>